<dbReference type="InterPro" id="IPR036162">
    <property type="entry name" value="Resolvase-like_N_sf"/>
</dbReference>
<feature type="domain" description="Resolvase/invertase-type recombinase catalytic" evidence="6">
    <location>
        <begin position="11"/>
        <end position="147"/>
    </location>
</feature>
<dbReference type="InterPro" id="IPR006120">
    <property type="entry name" value="Resolvase_HTH_dom"/>
</dbReference>
<protein>
    <submittedName>
        <fullName evidence="7">Recombinase family protein</fullName>
    </submittedName>
</protein>
<organism evidence="7 8">
    <name type="scientific">Tsukamurella soli</name>
    <dbReference type="NCBI Taxonomy" id="644556"/>
    <lineage>
        <taxon>Bacteria</taxon>
        <taxon>Bacillati</taxon>
        <taxon>Actinomycetota</taxon>
        <taxon>Actinomycetes</taxon>
        <taxon>Mycobacteriales</taxon>
        <taxon>Tsukamurellaceae</taxon>
        <taxon>Tsukamurella</taxon>
    </lineage>
</organism>
<dbReference type="CDD" id="cd03768">
    <property type="entry name" value="SR_ResInv"/>
    <property type="match status" value="1"/>
</dbReference>
<evidence type="ECO:0000256" key="2">
    <source>
        <dbReference type="ARBA" id="ARBA00022908"/>
    </source>
</evidence>
<evidence type="ECO:0000256" key="3">
    <source>
        <dbReference type="ARBA" id="ARBA00023125"/>
    </source>
</evidence>
<reference evidence="8" key="1">
    <citation type="journal article" date="2019" name="Int. J. Syst. Evol. Microbiol.">
        <title>The Global Catalogue of Microorganisms (GCM) 10K type strain sequencing project: providing services to taxonomists for standard genome sequencing and annotation.</title>
        <authorList>
            <consortium name="The Broad Institute Genomics Platform"/>
            <consortium name="The Broad Institute Genome Sequencing Center for Infectious Disease"/>
            <person name="Wu L."/>
            <person name="Ma J."/>
        </authorList>
    </citation>
    <scope>NUCLEOTIDE SEQUENCE [LARGE SCALE GENOMIC DNA]</scope>
    <source>
        <strain evidence="8">JCM 17688</strain>
    </source>
</reference>
<dbReference type="InterPro" id="IPR009057">
    <property type="entry name" value="Homeodomain-like_sf"/>
</dbReference>
<keyword evidence="8" id="KW-1185">Reference proteome</keyword>
<evidence type="ECO:0000256" key="4">
    <source>
        <dbReference type="ARBA" id="ARBA00023172"/>
    </source>
</evidence>
<dbReference type="RefSeq" id="WP_344991640.1">
    <property type="nucleotide sequence ID" value="NZ_BAABFR010000009.1"/>
</dbReference>
<evidence type="ECO:0000259" key="6">
    <source>
        <dbReference type="PROSITE" id="PS51736"/>
    </source>
</evidence>
<dbReference type="InterPro" id="IPR006118">
    <property type="entry name" value="Recombinase_CS"/>
</dbReference>
<proteinExistence type="inferred from homology"/>
<name>A0ABP8J7G3_9ACTN</name>
<feature type="active site" description="O-(5'-phospho-DNA)-serine intermediate" evidence="5">
    <location>
        <position position="19"/>
    </location>
</feature>
<evidence type="ECO:0000256" key="1">
    <source>
        <dbReference type="ARBA" id="ARBA00009913"/>
    </source>
</evidence>
<dbReference type="EMBL" id="BAABFR010000009">
    <property type="protein sequence ID" value="GAA4386393.1"/>
    <property type="molecule type" value="Genomic_DNA"/>
</dbReference>
<keyword evidence="2" id="KW-0229">DNA integration</keyword>
<dbReference type="Pfam" id="PF00239">
    <property type="entry name" value="Resolvase"/>
    <property type="match status" value="1"/>
</dbReference>
<dbReference type="PROSITE" id="PS51736">
    <property type="entry name" value="RECOMBINASES_3"/>
    <property type="match status" value="1"/>
</dbReference>
<dbReference type="SMART" id="SM00857">
    <property type="entry name" value="Resolvase"/>
    <property type="match status" value="1"/>
</dbReference>
<dbReference type="InterPro" id="IPR050639">
    <property type="entry name" value="SSR_resolvase"/>
</dbReference>
<keyword evidence="3" id="KW-0238">DNA-binding</keyword>
<comment type="similarity">
    <text evidence="1">Belongs to the site-specific recombinase resolvase family.</text>
</comment>
<comment type="caution">
    <text evidence="7">The sequence shown here is derived from an EMBL/GenBank/DDBJ whole genome shotgun (WGS) entry which is preliminary data.</text>
</comment>
<dbReference type="InterPro" id="IPR006119">
    <property type="entry name" value="Resolv_N"/>
</dbReference>
<dbReference type="PROSITE" id="PS00398">
    <property type="entry name" value="RECOMBINASES_2"/>
    <property type="match status" value="1"/>
</dbReference>
<dbReference type="CDD" id="cd00569">
    <property type="entry name" value="HTH_Hin_like"/>
    <property type="match status" value="1"/>
</dbReference>
<dbReference type="PANTHER" id="PTHR30461:SF26">
    <property type="entry name" value="RESOLVASE HOMOLOG YNEB"/>
    <property type="match status" value="1"/>
</dbReference>
<dbReference type="SUPFAM" id="SSF46689">
    <property type="entry name" value="Homeodomain-like"/>
    <property type="match status" value="1"/>
</dbReference>
<dbReference type="PANTHER" id="PTHR30461">
    <property type="entry name" value="DNA-INVERTASE FROM LAMBDOID PROPHAGE"/>
    <property type="match status" value="1"/>
</dbReference>
<dbReference type="Gene3D" id="1.10.10.60">
    <property type="entry name" value="Homeodomain-like"/>
    <property type="match status" value="1"/>
</dbReference>
<dbReference type="Pfam" id="PF02796">
    <property type="entry name" value="HTH_7"/>
    <property type="match status" value="1"/>
</dbReference>
<sequence>MSNTTAPAAAATIGYARVSTVSQSLDQQADALTAAGVPADKVFSDKLSGSAGTERPGLAQALAYAREGDTLIVTGVDRLGRSTAEVMATIADLLARGIVVRALREGVDSSTATGRAVFGIMASLAELELELGKERRAASRDARKARGQSVGRPAALTAAKSAQLVRMARAGEPVAALAETFGVSRATAYRLVKAADDAEAGAA</sequence>
<dbReference type="Gene3D" id="3.40.50.1390">
    <property type="entry name" value="Resolvase, N-terminal catalytic domain"/>
    <property type="match status" value="1"/>
</dbReference>
<accession>A0ABP8J7G3</accession>
<evidence type="ECO:0000256" key="5">
    <source>
        <dbReference type="PROSITE-ProRule" id="PRU10137"/>
    </source>
</evidence>
<dbReference type="SUPFAM" id="SSF53041">
    <property type="entry name" value="Resolvase-like"/>
    <property type="match status" value="1"/>
</dbReference>
<evidence type="ECO:0000313" key="8">
    <source>
        <dbReference type="Proteomes" id="UP001500635"/>
    </source>
</evidence>
<dbReference type="PROSITE" id="PS00397">
    <property type="entry name" value="RECOMBINASES_1"/>
    <property type="match status" value="1"/>
</dbReference>
<evidence type="ECO:0000313" key="7">
    <source>
        <dbReference type="EMBL" id="GAA4386393.1"/>
    </source>
</evidence>
<keyword evidence="4" id="KW-0233">DNA recombination</keyword>
<dbReference type="Proteomes" id="UP001500635">
    <property type="component" value="Unassembled WGS sequence"/>
</dbReference>
<gene>
    <name evidence="7" type="ORF">GCM10023147_09590</name>
</gene>